<feature type="transmembrane region" description="Helical" evidence="6">
    <location>
        <begin position="406"/>
        <end position="429"/>
    </location>
</feature>
<feature type="transmembrane region" description="Helical" evidence="6">
    <location>
        <begin position="63"/>
        <end position="85"/>
    </location>
</feature>
<evidence type="ECO:0000313" key="9">
    <source>
        <dbReference type="Proteomes" id="UP000318571"/>
    </source>
</evidence>
<dbReference type="Gene3D" id="1.20.1250.20">
    <property type="entry name" value="MFS general substrate transporter like domains"/>
    <property type="match status" value="2"/>
</dbReference>
<feature type="transmembrane region" description="Helical" evidence="6">
    <location>
        <begin position="533"/>
        <end position="552"/>
    </location>
</feature>
<comment type="subcellular location">
    <subcellularLocation>
        <location evidence="1">Membrane</location>
        <topology evidence="1">Multi-pass membrane protein</topology>
    </subcellularLocation>
</comment>
<keyword evidence="3 6" id="KW-0812">Transmembrane</keyword>
<reference evidence="8 9" key="1">
    <citation type="journal article" date="2018" name="Nat. Ecol. Evol.">
        <title>Genomic signatures of mitonuclear coevolution across populations of Tigriopus californicus.</title>
        <authorList>
            <person name="Barreto F.S."/>
            <person name="Watson E.T."/>
            <person name="Lima T.G."/>
            <person name="Willett C.S."/>
            <person name="Edmands S."/>
            <person name="Li W."/>
            <person name="Burton R.S."/>
        </authorList>
    </citation>
    <scope>NUCLEOTIDE SEQUENCE [LARGE SCALE GENOMIC DNA]</scope>
    <source>
        <strain evidence="8 9">San Diego</strain>
    </source>
</reference>
<feature type="transmembrane region" description="Helical" evidence="6">
    <location>
        <begin position="371"/>
        <end position="394"/>
    </location>
</feature>
<feature type="transmembrane region" description="Helical" evidence="6">
    <location>
        <begin position="330"/>
        <end position="350"/>
    </location>
</feature>
<feature type="transmembrane region" description="Helical" evidence="6">
    <location>
        <begin position="33"/>
        <end position="51"/>
    </location>
</feature>
<evidence type="ECO:0000256" key="1">
    <source>
        <dbReference type="ARBA" id="ARBA00004141"/>
    </source>
</evidence>
<dbReference type="OrthoDB" id="10056177at2759"/>
<feature type="transmembrane region" description="Helical" evidence="6">
    <location>
        <begin position="300"/>
        <end position="318"/>
    </location>
</feature>
<evidence type="ECO:0000259" key="7">
    <source>
        <dbReference type="Pfam" id="PF12832"/>
    </source>
</evidence>
<dbReference type="AlphaFoldDB" id="A0A553NFU8"/>
<dbReference type="Proteomes" id="UP000318571">
    <property type="component" value="Chromosome 10"/>
</dbReference>
<name>A0A553NFU8_TIGCA</name>
<evidence type="ECO:0000256" key="4">
    <source>
        <dbReference type="ARBA" id="ARBA00022989"/>
    </source>
</evidence>
<dbReference type="GO" id="GO:0016020">
    <property type="term" value="C:membrane"/>
    <property type="evidence" value="ECO:0007669"/>
    <property type="project" value="UniProtKB-SubCell"/>
</dbReference>
<organism evidence="8 9">
    <name type="scientific">Tigriopus californicus</name>
    <name type="common">Marine copepod</name>
    <dbReference type="NCBI Taxonomy" id="6832"/>
    <lineage>
        <taxon>Eukaryota</taxon>
        <taxon>Metazoa</taxon>
        <taxon>Ecdysozoa</taxon>
        <taxon>Arthropoda</taxon>
        <taxon>Crustacea</taxon>
        <taxon>Multicrustacea</taxon>
        <taxon>Hexanauplia</taxon>
        <taxon>Copepoda</taxon>
        <taxon>Harpacticoida</taxon>
        <taxon>Harpacticidae</taxon>
        <taxon>Tigriopus</taxon>
    </lineage>
</organism>
<dbReference type="OMA" id="YKARRLM"/>
<feature type="transmembrane region" description="Helical" evidence="6">
    <location>
        <begin position="91"/>
        <end position="112"/>
    </location>
</feature>
<dbReference type="EMBL" id="VCGU01000458">
    <property type="protein sequence ID" value="TRY64332.1"/>
    <property type="molecule type" value="Genomic_DNA"/>
</dbReference>
<evidence type="ECO:0000256" key="3">
    <source>
        <dbReference type="ARBA" id="ARBA00022692"/>
    </source>
</evidence>
<dbReference type="InterPro" id="IPR024989">
    <property type="entry name" value="MFS_assoc_dom"/>
</dbReference>
<gene>
    <name evidence="8" type="ORF">TCAL_06275</name>
</gene>
<keyword evidence="9" id="KW-1185">Reference proteome</keyword>
<proteinExistence type="inferred from homology"/>
<dbReference type="STRING" id="6832.A0A553NFU8"/>
<sequence length="617" mass="67494">MSPKESVQTDHGGNSGKWWSCFVPNMTMLPLKLVIFFFSSSAFSILPYLTIHMKDIGISVENIAIIYAVLPFTSLISSPLVGFLADKLGSYTKVIMMSVTGDAILFSLLLLIPKVKYMTQASPGLNFTMTLDHAYLKWQPCPNGAERMLHVDNGLLLDKLDLAVCLLQCPYSDASNACEVLSNGLEFCSKDSEMLSLGNVSFQNVEPAEAHVLFDLEHSNQTLELTLGCNLNCRVPDSMSLVQCSHVEGNPVLTNVLYFILRGLANICLGCNFLLIDAQTIQMCKREEALGRSGEIGRQYVYSAIAQAAISPVVGKLMDYVSSFSPTNEPNYIVPFAGNVLFLTLTLLMVCKIQLDIDLPKSTSIRGLGKVFSNVDILVFLALTLVTGACWGFVETFLFMYLKDDMGAPMYILGLTITVGALVSIPFLIGADWIVKKVGRANMFIATLFIYAIRYLGYSYITNPWMSFPFEGLEVFTNTLFRVASIRYIGEIAPKGLLATLNGLVGGLHYGMGKGMGSLLGGAIIASSGSTAFAFRLFGIASAIFGVMYVVYEYCIRRCCKLTSLEGPSDVDEEQTEKVFLPETQGFLAEQNFKLGSVTSIDKSGLKAMISSDETRV</sequence>
<dbReference type="Pfam" id="PF12832">
    <property type="entry name" value="MFS_1_like"/>
    <property type="match status" value="1"/>
</dbReference>
<feature type="transmembrane region" description="Helical" evidence="6">
    <location>
        <begin position="441"/>
        <end position="461"/>
    </location>
</feature>
<evidence type="ECO:0000313" key="8">
    <source>
        <dbReference type="EMBL" id="TRY64332.1"/>
    </source>
</evidence>
<comment type="similarity">
    <text evidence="2">Belongs to the major facilitator superfamily. MFSD6 family.</text>
</comment>
<dbReference type="SUPFAM" id="SSF103473">
    <property type="entry name" value="MFS general substrate transporter"/>
    <property type="match status" value="2"/>
</dbReference>
<keyword evidence="5 6" id="KW-0472">Membrane</keyword>
<dbReference type="InterPro" id="IPR036259">
    <property type="entry name" value="MFS_trans_sf"/>
</dbReference>
<evidence type="ECO:0000256" key="5">
    <source>
        <dbReference type="ARBA" id="ARBA00023136"/>
    </source>
</evidence>
<keyword evidence="4 6" id="KW-1133">Transmembrane helix</keyword>
<comment type="caution">
    <text evidence="8">The sequence shown here is derived from an EMBL/GenBank/DDBJ whole genome shotgun (WGS) entry which is preliminary data.</text>
</comment>
<feature type="domain" description="Major facilitator superfamily associated" evidence="7">
    <location>
        <begin position="30"/>
        <end position="536"/>
    </location>
</feature>
<dbReference type="PANTHER" id="PTHR16172">
    <property type="entry name" value="MAJOR FACILITATOR SUPERFAMILY DOMAIN-CONTAINING PROTEIN 6-LIKE"/>
    <property type="match status" value="1"/>
</dbReference>
<dbReference type="PANTHER" id="PTHR16172:SF41">
    <property type="entry name" value="MAJOR FACILITATOR SUPERFAMILY DOMAIN-CONTAINING PROTEIN 6-LIKE"/>
    <property type="match status" value="1"/>
</dbReference>
<protein>
    <recommendedName>
        <fullName evidence="7">Major facilitator superfamily associated domain-containing protein</fullName>
    </recommendedName>
</protein>
<dbReference type="InterPro" id="IPR051717">
    <property type="entry name" value="MFS_MFSD6"/>
</dbReference>
<evidence type="ECO:0000256" key="6">
    <source>
        <dbReference type="SAM" id="Phobius"/>
    </source>
</evidence>
<accession>A0A553NFU8</accession>
<evidence type="ECO:0000256" key="2">
    <source>
        <dbReference type="ARBA" id="ARBA00005241"/>
    </source>
</evidence>